<feature type="region of interest" description="Disordered" evidence="1">
    <location>
        <begin position="163"/>
        <end position="256"/>
    </location>
</feature>
<gene>
    <name evidence="3" type="primary">ga31453</name>
    <name evidence="3" type="ORF">PR202_ga31453</name>
</gene>
<sequence>MSQPPGLSVSTIAATVTTATGCHMLKFEGYNLLKKMHRNCKAVLSCTFEAAGYTWRIYFYPNSDSQYEPTTDYVSLFLMLDDDAAATSADIHPEFIKRGKLESRLSGFLKDDSFAIRCDITVLNKSAVKAPTVQASDLEKLGIVCDGTDDLCKGYHLRRPPPPTVKPFFKSSVPHPNFDDSSTRDGTVSPKSRAPRATQATAVAGTRAKKQSARTIGRASRQESNPAPEAHPYLEQEAPLTPSHQPVASEELSIRRSSTMSIIDKDSPLSEGLQRATYPPQFRMIPLAKFKGNSDPKQFLMSYEAAIISAGGDEVTLVKAFVYALEESAVNWYSTCLPGLCTVGKTSGIRWSQVFEDSTPLCNHRTSY</sequence>
<accession>A0AAV5DRZ2</accession>
<dbReference type="Pfam" id="PF22486">
    <property type="entry name" value="MATH_2"/>
    <property type="match status" value="1"/>
</dbReference>
<dbReference type="Gene3D" id="2.60.210.10">
    <property type="entry name" value="Apoptosis, Tumor Necrosis Factor Receptor Associated Protein 2, Chain A"/>
    <property type="match status" value="1"/>
</dbReference>
<dbReference type="InterPro" id="IPR045005">
    <property type="entry name" value="BPM1-6"/>
</dbReference>
<proteinExistence type="predicted"/>
<dbReference type="SUPFAM" id="SSF49599">
    <property type="entry name" value="TRAF domain-like"/>
    <property type="match status" value="1"/>
</dbReference>
<dbReference type="GO" id="GO:0016567">
    <property type="term" value="P:protein ubiquitination"/>
    <property type="evidence" value="ECO:0007669"/>
    <property type="project" value="InterPro"/>
</dbReference>
<feature type="domain" description="MATH" evidence="2">
    <location>
        <begin position="20"/>
        <end position="82"/>
    </location>
</feature>
<keyword evidence="4" id="KW-1185">Reference proteome</keyword>
<name>A0AAV5DRZ2_ELECO</name>
<dbReference type="PANTHER" id="PTHR26379:SF468">
    <property type="entry name" value="MATH DOMAIN CONTAINING PROTEIN"/>
    <property type="match status" value="1"/>
</dbReference>
<dbReference type="InterPro" id="IPR008974">
    <property type="entry name" value="TRAF-like"/>
</dbReference>
<protein>
    <recommendedName>
        <fullName evidence="2">MATH domain-containing protein</fullName>
    </recommendedName>
</protein>
<dbReference type="CDD" id="cd00121">
    <property type="entry name" value="MATH"/>
    <property type="match status" value="1"/>
</dbReference>
<evidence type="ECO:0000313" key="4">
    <source>
        <dbReference type="Proteomes" id="UP001054889"/>
    </source>
</evidence>
<comment type="caution">
    <text evidence="3">The sequence shown here is derived from an EMBL/GenBank/DDBJ whole genome shotgun (WGS) entry which is preliminary data.</text>
</comment>
<organism evidence="3 4">
    <name type="scientific">Eleusine coracana subsp. coracana</name>
    <dbReference type="NCBI Taxonomy" id="191504"/>
    <lineage>
        <taxon>Eukaryota</taxon>
        <taxon>Viridiplantae</taxon>
        <taxon>Streptophyta</taxon>
        <taxon>Embryophyta</taxon>
        <taxon>Tracheophyta</taxon>
        <taxon>Spermatophyta</taxon>
        <taxon>Magnoliopsida</taxon>
        <taxon>Liliopsida</taxon>
        <taxon>Poales</taxon>
        <taxon>Poaceae</taxon>
        <taxon>PACMAD clade</taxon>
        <taxon>Chloridoideae</taxon>
        <taxon>Cynodonteae</taxon>
        <taxon>Eleusininae</taxon>
        <taxon>Eleusine</taxon>
    </lineage>
</organism>
<dbReference type="EMBL" id="BQKI01000034">
    <property type="protein sequence ID" value="GJN13117.1"/>
    <property type="molecule type" value="Genomic_DNA"/>
</dbReference>
<dbReference type="PROSITE" id="PS50144">
    <property type="entry name" value="MATH"/>
    <property type="match status" value="1"/>
</dbReference>
<evidence type="ECO:0000256" key="1">
    <source>
        <dbReference type="SAM" id="MobiDB-lite"/>
    </source>
</evidence>
<reference evidence="3" key="2">
    <citation type="submission" date="2021-12" db="EMBL/GenBank/DDBJ databases">
        <title>Resequencing data analysis of finger millet.</title>
        <authorList>
            <person name="Hatakeyama M."/>
            <person name="Aluri S."/>
            <person name="Balachadran M.T."/>
            <person name="Sivarajan S.R."/>
            <person name="Poveda L."/>
            <person name="Shimizu-Inatsugi R."/>
            <person name="Schlapbach R."/>
            <person name="Sreeman S.M."/>
            <person name="Shimizu K.K."/>
        </authorList>
    </citation>
    <scope>NUCLEOTIDE SEQUENCE</scope>
</reference>
<evidence type="ECO:0000259" key="2">
    <source>
        <dbReference type="PROSITE" id="PS50144"/>
    </source>
</evidence>
<dbReference type="PANTHER" id="PTHR26379">
    <property type="entry name" value="BTB/POZ AND MATH DOMAIN-CONTAINING PROTEIN 1"/>
    <property type="match status" value="1"/>
</dbReference>
<evidence type="ECO:0000313" key="3">
    <source>
        <dbReference type="EMBL" id="GJN13117.1"/>
    </source>
</evidence>
<dbReference type="AlphaFoldDB" id="A0AAV5DRZ2"/>
<dbReference type="InterPro" id="IPR002083">
    <property type="entry name" value="MATH/TRAF_dom"/>
</dbReference>
<reference evidence="3" key="1">
    <citation type="journal article" date="2018" name="DNA Res.">
        <title>Multiple hybrid de novo genome assembly of finger millet, an orphan allotetraploid crop.</title>
        <authorList>
            <person name="Hatakeyama M."/>
            <person name="Aluri S."/>
            <person name="Balachadran M.T."/>
            <person name="Sivarajan S.R."/>
            <person name="Patrignani A."/>
            <person name="Gruter S."/>
            <person name="Poveda L."/>
            <person name="Shimizu-Inatsugi R."/>
            <person name="Baeten J."/>
            <person name="Francoijs K.J."/>
            <person name="Nataraja K.N."/>
            <person name="Reddy Y.A.N."/>
            <person name="Phadnis S."/>
            <person name="Ravikumar R.L."/>
            <person name="Schlapbach R."/>
            <person name="Sreeman S.M."/>
            <person name="Shimizu K.K."/>
        </authorList>
    </citation>
    <scope>NUCLEOTIDE SEQUENCE</scope>
</reference>
<dbReference type="Proteomes" id="UP001054889">
    <property type="component" value="Unassembled WGS sequence"/>
</dbReference>